<protein>
    <submittedName>
        <fullName evidence="3">Uncharacterized protein</fullName>
    </submittedName>
</protein>
<keyword evidence="4" id="KW-1185">Reference proteome</keyword>
<dbReference type="EMBL" id="JACHFQ010000004">
    <property type="protein sequence ID" value="MBB5226044.1"/>
    <property type="molecule type" value="Genomic_DNA"/>
</dbReference>
<feature type="chain" id="PRO_5030962989" evidence="2">
    <location>
        <begin position="22"/>
        <end position="175"/>
    </location>
</feature>
<evidence type="ECO:0000256" key="2">
    <source>
        <dbReference type="SAM" id="SignalP"/>
    </source>
</evidence>
<reference evidence="3 4" key="1">
    <citation type="submission" date="2020-08" db="EMBL/GenBank/DDBJ databases">
        <title>Genomic Encyclopedia of Type Strains, Phase IV (KMG-IV): sequencing the most valuable type-strain genomes for metagenomic binning, comparative biology and taxonomic classification.</title>
        <authorList>
            <person name="Goeker M."/>
        </authorList>
    </citation>
    <scope>NUCLEOTIDE SEQUENCE [LARGE SCALE GENOMIC DNA]</scope>
    <source>
        <strain evidence="3 4">DSM 103462</strain>
    </source>
</reference>
<dbReference type="Proteomes" id="UP000518887">
    <property type="component" value="Unassembled WGS sequence"/>
</dbReference>
<feature type="signal peptide" evidence="2">
    <location>
        <begin position="1"/>
        <end position="21"/>
    </location>
</feature>
<name>A0A7W8G8X5_9SPIR</name>
<keyword evidence="2" id="KW-0732">Signal</keyword>
<gene>
    <name evidence="3" type="ORF">HNP76_001412</name>
</gene>
<sequence length="175" mass="19874">MKKVFALFAFVFLCIPLFSLPNGYSSAKLGMDIDSLKEALKNDHQFGYRGDRDVSLSPSDGQFLIETDGSQYGFSFLGRCWFQFANDKLYIITLNLDKSKLDHYSVFSKLCEKYGKPDELSPKKSVWRDGDVILSLEKPLTLKYTDAKAFDSKKESSNVEKTSAEKARDDFLDSL</sequence>
<evidence type="ECO:0000256" key="1">
    <source>
        <dbReference type="SAM" id="MobiDB-lite"/>
    </source>
</evidence>
<comment type="caution">
    <text evidence="3">The sequence shown here is derived from an EMBL/GenBank/DDBJ whole genome shotgun (WGS) entry which is preliminary data.</text>
</comment>
<evidence type="ECO:0000313" key="4">
    <source>
        <dbReference type="Proteomes" id="UP000518887"/>
    </source>
</evidence>
<proteinExistence type="predicted"/>
<organism evidence="3 4">
    <name type="scientific">Treponema ruminis</name>
    <dbReference type="NCBI Taxonomy" id="744515"/>
    <lineage>
        <taxon>Bacteria</taxon>
        <taxon>Pseudomonadati</taxon>
        <taxon>Spirochaetota</taxon>
        <taxon>Spirochaetia</taxon>
        <taxon>Spirochaetales</taxon>
        <taxon>Treponemataceae</taxon>
        <taxon>Treponema</taxon>
    </lineage>
</organism>
<feature type="region of interest" description="Disordered" evidence="1">
    <location>
        <begin position="150"/>
        <end position="175"/>
    </location>
</feature>
<dbReference type="AlphaFoldDB" id="A0A7W8G8X5"/>
<evidence type="ECO:0000313" key="3">
    <source>
        <dbReference type="EMBL" id="MBB5226044.1"/>
    </source>
</evidence>
<dbReference type="RefSeq" id="WP_184658947.1">
    <property type="nucleotide sequence ID" value="NZ_CP031518.1"/>
</dbReference>
<accession>A0A7W8G8X5</accession>